<dbReference type="AlphaFoldDB" id="A0A915CR09"/>
<accession>A0A915CR09</accession>
<reference evidence="2" key="1">
    <citation type="submission" date="2022-11" db="UniProtKB">
        <authorList>
            <consortium name="WormBaseParasite"/>
        </authorList>
    </citation>
    <scope>IDENTIFICATION</scope>
</reference>
<name>A0A915CR09_9BILA</name>
<dbReference type="WBParaSite" id="jg11681">
    <property type="protein sequence ID" value="jg11681"/>
    <property type="gene ID" value="jg11681"/>
</dbReference>
<protein>
    <submittedName>
        <fullName evidence="2">Uncharacterized protein</fullName>
    </submittedName>
</protein>
<evidence type="ECO:0000313" key="2">
    <source>
        <dbReference type="WBParaSite" id="jg11681"/>
    </source>
</evidence>
<sequence>MKALCWIKSMYKTERNLPLTITSDIVFSSICKRFHTIVKTSFKKHPIRVIYAVLVEKPVDQEGGSIMNPTIIIYSKDSLLKREFKSLEDVLALKQKQNVAFLNISIYHEDVDIEEVKYPMENDSLIQSSLAIPAYLAGIQHETTNSATLKLYKTNYYRFVEPLDVLVDIIFQSFQSQNKPCQYEIVVTDLQEINVSACKINKTARNYVTNEVMESIFLKI</sequence>
<evidence type="ECO:0000313" key="1">
    <source>
        <dbReference type="Proteomes" id="UP000887574"/>
    </source>
</evidence>
<organism evidence="1 2">
    <name type="scientific">Ditylenchus dipsaci</name>
    <dbReference type="NCBI Taxonomy" id="166011"/>
    <lineage>
        <taxon>Eukaryota</taxon>
        <taxon>Metazoa</taxon>
        <taxon>Ecdysozoa</taxon>
        <taxon>Nematoda</taxon>
        <taxon>Chromadorea</taxon>
        <taxon>Rhabditida</taxon>
        <taxon>Tylenchina</taxon>
        <taxon>Tylenchomorpha</taxon>
        <taxon>Sphaerularioidea</taxon>
        <taxon>Anguinidae</taxon>
        <taxon>Anguininae</taxon>
        <taxon>Ditylenchus</taxon>
    </lineage>
</organism>
<dbReference type="Proteomes" id="UP000887574">
    <property type="component" value="Unplaced"/>
</dbReference>
<keyword evidence="1" id="KW-1185">Reference proteome</keyword>
<proteinExistence type="predicted"/>